<accession>A0A832TDG9</accession>
<reference evidence="1" key="1">
    <citation type="journal article" date="2020" name="bioRxiv">
        <title>A rank-normalized archaeal taxonomy based on genome phylogeny resolves widespread incomplete and uneven classifications.</title>
        <authorList>
            <person name="Rinke C."/>
            <person name="Chuvochina M."/>
            <person name="Mussig A.J."/>
            <person name="Chaumeil P.-A."/>
            <person name="Waite D.W."/>
            <person name="Whitman W.B."/>
            <person name="Parks D.H."/>
            <person name="Hugenholtz P."/>
        </authorList>
    </citation>
    <scope>NUCLEOTIDE SEQUENCE</scope>
    <source>
        <strain evidence="1">UBA8838</strain>
    </source>
</reference>
<dbReference type="RefSeq" id="WP_052846927.1">
    <property type="nucleotide sequence ID" value="NZ_BAABQO010000004.1"/>
</dbReference>
<evidence type="ECO:0000313" key="2">
    <source>
        <dbReference type="Proteomes" id="UP000646844"/>
    </source>
</evidence>
<dbReference type="EMBL" id="DUJO01000025">
    <property type="protein sequence ID" value="HII73929.1"/>
    <property type="molecule type" value="Genomic_DNA"/>
</dbReference>
<sequence>MSSLNSLKQIKKPSCPFGRHCFTDSSVCGHIGEYAECPQRLEDKIHAEMKEGGYRGEDPYTLFRGVRKGE</sequence>
<dbReference type="GeneID" id="1458924"/>
<evidence type="ECO:0000313" key="1">
    <source>
        <dbReference type="EMBL" id="HII73929.1"/>
    </source>
</evidence>
<dbReference type="AlphaFoldDB" id="A0A832TDG9"/>
<organism evidence="1 2">
    <name type="scientific">Sulfurisphaera tokodaii</name>
    <dbReference type="NCBI Taxonomy" id="111955"/>
    <lineage>
        <taxon>Archaea</taxon>
        <taxon>Thermoproteota</taxon>
        <taxon>Thermoprotei</taxon>
        <taxon>Sulfolobales</taxon>
        <taxon>Sulfolobaceae</taxon>
        <taxon>Sulfurisphaera</taxon>
    </lineage>
</organism>
<proteinExistence type="predicted"/>
<protein>
    <submittedName>
        <fullName evidence="1">CopG family transcriptional regulator</fullName>
    </submittedName>
</protein>
<comment type="caution">
    <text evidence="1">The sequence shown here is derived from an EMBL/GenBank/DDBJ whole genome shotgun (WGS) entry which is preliminary data.</text>
</comment>
<dbReference type="Proteomes" id="UP000646844">
    <property type="component" value="Unassembled WGS sequence"/>
</dbReference>
<name>A0A832TDG9_9CREN</name>
<gene>
    <name evidence="1" type="ORF">HA332_06015</name>
</gene>